<dbReference type="InterPro" id="IPR024515">
    <property type="entry name" value="DUF3397"/>
</dbReference>
<evidence type="ECO:0000256" key="1">
    <source>
        <dbReference type="SAM" id="Phobius"/>
    </source>
</evidence>
<organism evidence="2 3">
    <name type="scientific">Robertmurraya mangrovi</name>
    <dbReference type="NCBI Taxonomy" id="3098077"/>
    <lineage>
        <taxon>Bacteria</taxon>
        <taxon>Bacillati</taxon>
        <taxon>Bacillota</taxon>
        <taxon>Bacilli</taxon>
        <taxon>Bacillales</taxon>
        <taxon>Bacillaceae</taxon>
        <taxon>Robertmurraya</taxon>
    </lineage>
</organism>
<accession>A0ABU5IU66</accession>
<evidence type="ECO:0000313" key="2">
    <source>
        <dbReference type="EMBL" id="MDZ5470690.1"/>
    </source>
</evidence>
<feature type="transmembrane region" description="Helical" evidence="1">
    <location>
        <begin position="99"/>
        <end position="121"/>
    </location>
</feature>
<protein>
    <submittedName>
        <fullName evidence="2">DUF3397 domain-containing protein</fullName>
    </submittedName>
</protein>
<evidence type="ECO:0000313" key="3">
    <source>
        <dbReference type="Proteomes" id="UP001290455"/>
    </source>
</evidence>
<dbReference type="RefSeq" id="WP_322444981.1">
    <property type="nucleotide sequence ID" value="NZ_JAXOFX010000001.1"/>
</dbReference>
<proteinExistence type="predicted"/>
<keyword evidence="3" id="KW-1185">Reference proteome</keyword>
<dbReference type="PIRSF" id="PIRSF030092">
    <property type="entry name" value="UCP030092"/>
    <property type="match status" value="1"/>
</dbReference>
<dbReference type="InterPro" id="IPR016945">
    <property type="entry name" value="UCP030092"/>
</dbReference>
<comment type="caution">
    <text evidence="2">The sequence shown here is derived from an EMBL/GenBank/DDBJ whole genome shotgun (WGS) entry which is preliminary data.</text>
</comment>
<keyword evidence="1" id="KW-0472">Membrane</keyword>
<dbReference type="Proteomes" id="UP001290455">
    <property type="component" value="Unassembled WGS sequence"/>
</dbReference>
<dbReference type="EMBL" id="JAXOFX010000001">
    <property type="protein sequence ID" value="MDZ5470690.1"/>
    <property type="molecule type" value="Genomic_DNA"/>
</dbReference>
<sequence length="129" mass="15010">MSAFFSSIIATFITLPILGYLIVFIISKQITKHHRRSVKIALDASTILFILSVHFLIIVIWQKSFLWMILLGLISVAIIVVVLNWKLKEEIDFTRVFRGFWRFTFMIFFSIYIVLICIGLFKSISSSML</sequence>
<keyword evidence="1" id="KW-1133">Transmembrane helix</keyword>
<dbReference type="Pfam" id="PF11877">
    <property type="entry name" value="DUF3397"/>
    <property type="match status" value="1"/>
</dbReference>
<reference evidence="2 3" key="1">
    <citation type="submission" date="2023-11" db="EMBL/GenBank/DDBJ databases">
        <title>Bacillus jintuensis, isolated from a mudflat on the Beibu Gulf coast.</title>
        <authorList>
            <person name="Li M."/>
        </authorList>
    </citation>
    <scope>NUCLEOTIDE SEQUENCE [LARGE SCALE GENOMIC DNA]</scope>
    <source>
        <strain evidence="2 3">31A1R</strain>
    </source>
</reference>
<name>A0ABU5IU66_9BACI</name>
<keyword evidence="1" id="KW-0812">Transmembrane</keyword>
<feature type="transmembrane region" description="Helical" evidence="1">
    <location>
        <begin position="6"/>
        <end position="26"/>
    </location>
</feature>
<gene>
    <name evidence="2" type="ORF">SM124_02890</name>
</gene>
<feature type="transmembrane region" description="Helical" evidence="1">
    <location>
        <begin position="67"/>
        <end position="87"/>
    </location>
</feature>
<feature type="transmembrane region" description="Helical" evidence="1">
    <location>
        <begin position="38"/>
        <end position="61"/>
    </location>
</feature>